<dbReference type="GO" id="GO:0016757">
    <property type="term" value="F:glycosyltransferase activity"/>
    <property type="evidence" value="ECO:0007669"/>
    <property type="project" value="TreeGrafter"/>
</dbReference>
<name>A0A2U2N0P0_9GAMM</name>
<dbReference type="RefSeq" id="WP_109678879.1">
    <property type="nucleotide sequence ID" value="NZ_CP086615.1"/>
</dbReference>
<dbReference type="Proteomes" id="UP000245474">
    <property type="component" value="Unassembled WGS sequence"/>
</dbReference>
<dbReference type="InterPro" id="IPR001296">
    <property type="entry name" value="Glyco_trans_1"/>
</dbReference>
<dbReference type="Pfam" id="PF13579">
    <property type="entry name" value="Glyco_trans_4_4"/>
    <property type="match status" value="1"/>
</dbReference>
<dbReference type="CDD" id="cd03801">
    <property type="entry name" value="GT4_PimA-like"/>
    <property type="match status" value="1"/>
</dbReference>
<evidence type="ECO:0000313" key="4">
    <source>
        <dbReference type="Proteomes" id="UP000245474"/>
    </source>
</evidence>
<evidence type="ECO:0000259" key="2">
    <source>
        <dbReference type="Pfam" id="PF13579"/>
    </source>
</evidence>
<dbReference type="EMBL" id="QFFI01000016">
    <property type="protein sequence ID" value="PWG62680.1"/>
    <property type="molecule type" value="Genomic_DNA"/>
</dbReference>
<dbReference type="OrthoDB" id="258796at2"/>
<evidence type="ECO:0000313" key="3">
    <source>
        <dbReference type="EMBL" id="PWG62680.1"/>
    </source>
</evidence>
<dbReference type="AlphaFoldDB" id="A0A2U2N0P0"/>
<dbReference type="InterPro" id="IPR050194">
    <property type="entry name" value="Glycosyltransferase_grp1"/>
</dbReference>
<reference evidence="3 4" key="1">
    <citation type="submission" date="2018-05" db="EMBL/GenBank/DDBJ databases">
        <title>Spiribacter halobius sp. nov., a moderately halophilic bacterium isolated from marine solar saltern.</title>
        <authorList>
            <person name="Zheng W.-S."/>
            <person name="Lu D.-C."/>
            <person name="Du Z.-J."/>
        </authorList>
    </citation>
    <scope>NUCLEOTIDE SEQUENCE [LARGE SCALE GENOMIC DNA]</scope>
    <source>
        <strain evidence="3 4">E85</strain>
    </source>
</reference>
<dbReference type="InterPro" id="IPR028098">
    <property type="entry name" value="Glyco_trans_4-like_N"/>
</dbReference>
<sequence>MQLSRLRIGLVGPLPPPEGGMANQTRQLGELLAGEGHAVELVAVNADYRPRWVAGLRGLRALFRLIPYLVHLWRMAGRAEVVHVMANSGWSWHLFAAPAVWIARLRGVPTVVNYRGGQAPEFLARSAWLVRPTLRRAGALVVPSGFLRDVFGAHGLVAEVLPNIIDRERFCAAAGRRDGGPRLLVARNLEPLYGVDTALRAFASLRERYPDAQLIVAGGGPSAERLLALAASLGVAQAVTFTGRVGVERMAALYRDADVLLNPSRADNMPNALLEAMASGVPIVSTNVGGVPYMVEHGRTALLVPVDDAYAMAKAAERLLEDAVLHARLRRAGLEEASRYAWPQVRERLLDVYERAAHGGPSATAVSSG</sequence>
<protein>
    <submittedName>
        <fullName evidence="3">Glycosyl transferase family 1</fullName>
    </submittedName>
</protein>
<dbReference type="Gene3D" id="3.40.50.2000">
    <property type="entry name" value="Glycogen Phosphorylase B"/>
    <property type="match status" value="2"/>
</dbReference>
<dbReference type="PANTHER" id="PTHR45947">
    <property type="entry name" value="SULFOQUINOVOSYL TRANSFERASE SQD2"/>
    <property type="match status" value="1"/>
</dbReference>
<feature type="domain" description="Glycosyltransferase subfamily 4-like N-terminal" evidence="2">
    <location>
        <begin position="19"/>
        <end position="159"/>
    </location>
</feature>
<dbReference type="PANTHER" id="PTHR45947:SF3">
    <property type="entry name" value="SULFOQUINOVOSYL TRANSFERASE SQD2"/>
    <property type="match status" value="1"/>
</dbReference>
<dbReference type="SUPFAM" id="SSF53756">
    <property type="entry name" value="UDP-Glycosyltransferase/glycogen phosphorylase"/>
    <property type="match status" value="1"/>
</dbReference>
<evidence type="ECO:0000259" key="1">
    <source>
        <dbReference type="Pfam" id="PF00534"/>
    </source>
</evidence>
<keyword evidence="3" id="KW-0808">Transferase</keyword>
<keyword evidence="4" id="KW-1185">Reference proteome</keyword>
<gene>
    <name evidence="3" type="ORF">DEM34_11045</name>
</gene>
<dbReference type="Pfam" id="PF00534">
    <property type="entry name" value="Glycos_transf_1"/>
    <property type="match status" value="1"/>
</dbReference>
<feature type="domain" description="Glycosyl transferase family 1" evidence="1">
    <location>
        <begin position="170"/>
        <end position="333"/>
    </location>
</feature>
<proteinExistence type="predicted"/>
<organism evidence="3 4">
    <name type="scientific">Sediminicurvatus halobius</name>
    <dbReference type="NCBI Taxonomy" id="2182432"/>
    <lineage>
        <taxon>Bacteria</taxon>
        <taxon>Pseudomonadati</taxon>
        <taxon>Pseudomonadota</taxon>
        <taxon>Gammaproteobacteria</taxon>
        <taxon>Chromatiales</taxon>
        <taxon>Ectothiorhodospiraceae</taxon>
        <taxon>Sediminicurvatus</taxon>
    </lineage>
</organism>
<comment type="caution">
    <text evidence="3">The sequence shown here is derived from an EMBL/GenBank/DDBJ whole genome shotgun (WGS) entry which is preliminary data.</text>
</comment>
<accession>A0A2U2N0P0</accession>